<evidence type="ECO:0000256" key="2">
    <source>
        <dbReference type="ARBA" id="ARBA00023015"/>
    </source>
</evidence>
<evidence type="ECO:0000256" key="4">
    <source>
        <dbReference type="ARBA" id="ARBA00023163"/>
    </source>
</evidence>
<dbReference type="GO" id="GO:0003700">
    <property type="term" value="F:DNA-binding transcription factor activity"/>
    <property type="evidence" value="ECO:0007669"/>
    <property type="project" value="InterPro"/>
</dbReference>
<gene>
    <name evidence="6" type="ORF">F0A16_02510</name>
</gene>
<comment type="similarity">
    <text evidence="1">Belongs to the LysR transcriptional regulatory family.</text>
</comment>
<reference evidence="6 7" key="1">
    <citation type="submission" date="2019-08" db="EMBL/GenBank/DDBJ databases">
        <title>Bioinformatics analysis of the strain L3 and L5.</title>
        <authorList>
            <person name="Li X."/>
        </authorList>
    </citation>
    <scope>NUCLEOTIDE SEQUENCE [LARGE SCALE GENOMIC DNA]</scope>
    <source>
        <strain evidence="6 7">L3</strain>
    </source>
</reference>
<keyword evidence="4" id="KW-0804">Transcription</keyword>
<dbReference type="EMBL" id="VTPX01000001">
    <property type="protein sequence ID" value="KAA0020685.1"/>
    <property type="molecule type" value="Genomic_DNA"/>
</dbReference>
<dbReference type="Pfam" id="PF03466">
    <property type="entry name" value="LysR_substrate"/>
    <property type="match status" value="1"/>
</dbReference>
<dbReference type="AlphaFoldDB" id="A0A640WJC9"/>
<organism evidence="6 7">
    <name type="scientific">Salinicola corii</name>
    <dbReference type="NCBI Taxonomy" id="2606937"/>
    <lineage>
        <taxon>Bacteria</taxon>
        <taxon>Pseudomonadati</taxon>
        <taxon>Pseudomonadota</taxon>
        <taxon>Gammaproteobacteria</taxon>
        <taxon>Oceanospirillales</taxon>
        <taxon>Halomonadaceae</taxon>
        <taxon>Salinicola</taxon>
    </lineage>
</organism>
<dbReference type="SUPFAM" id="SSF46785">
    <property type="entry name" value="Winged helix' DNA-binding domain"/>
    <property type="match status" value="1"/>
</dbReference>
<comment type="caution">
    <text evidence="6">The sequence shown here is derived from an EMBL/GenBank/DDBJ whole genome shotgun (WGS) entry which is preliminary data.</text>
</comment>
<dbReference type="InterPro" id="IPR005119">
    <property type="entry name" value="LysR_subst-bd"/>
</dbReference>
<dbReference type="RefSeq" id="WP_149433804.1">
    <property type="nucleotide sequence ID" value="NZ_VTPX01000001.1"/>
</dbReference>
<dbReference type="CDD" id="cd08415">
    <property type="entry name" value="PBP2_LysR_opines_like"/>
    <property type="match status" value="1"/>
</dbReference>
<protein>
    <submittedName>
        <fullName evidence="6">LysR family transcriptional regulator</fullName>
    </submittedName>
</protein>
<evidence type="ECO:0000313" key="6">
    <source>
        <dbReference type="EMBL" id="KAA0020685.1"/>
    </source>
</evidence>
<dbReference type="Proteomes" id="UP000466024">
    <property type="component" value="Unassembled WGS sequence"/>
</dbReference>
<dbReference type="InterPro" id="IPR037424">
    <property type="entry name" value="NocR_PBP2"/>
</dbReference>
<dbReference type="SUPFAM" id="SSF53850">
    <property type="entry name" value="Periplasmic binding protein-like II"/>
    <property type="match status" value="1"/>
</dbReference>
<dbReference type="InterPro" id="IPR036390">
    <property type="entry name" value="WH_DNA-bd_sf"/>
</dbReference>
<evidence type="ECO:0000256" key="3">
    <source>
        <dbReference type="ARBA" id="ARBA00023125"/>
    </source>
</evidence>
<dbReference type="Gene3D" id="1.10.10.10">
    <property type="entry name" value="Winged helix-like DNA-binding domain superfamily/Winged helix DNA-binding domain"/>
    <property type="match status" value="1"/>
</dbReference>
<name>A0A640WJC9_9GAMM</name>
<feature type="domain" description="HTH lysR-type" evidence="5">
    <location>
        <begin position="2"/>
        <end position="59"/>
    </location>
</feature>
<keyword evidence="7" id="KW-1185">Reference proteome</keyword>
<evidence type="ECO:0000313" key="7">
    <source>
        <dbReference type="Proteomes" id="UP000466024"/>
    </source>
</evidence>
<dbReference type="GO" id="GO:0043565">
    <property type="term" value="F:sequence-specific DNA binding"/>
    <property type="evidence" value="ECO:0007669"/>
    <property type="project" value="TreeGrafter"/>
</dbReference>
<evidence type="ECO:0000256" key="1">
    <source>
        <dbReference type="ARBA" id="ARBA00009437"/>
    </source>
</evidence>
<evidence type="ECO:0000259" key="5">
    <source>
        <dbReference type="PROSITE" id="PS50931"/>
    </source>
</evidence>
<accession>A0A640WJC9</accession>
<dbReference type="InterPro" id="IPR036388">
    <property type="entry name" value="WH-like_DNA-bd_sf"/>
</dbReference>
<dbReference type="PROSITE" id="PS50931">
    <property type="entry name" value="HTH_LYSR"/>
    <property type="match status" value="1"/>
</dbReference>
<keyword evidence="2" id="KW-0805">Transcription regulation</keyword>
<keyword evidence="3" id="KW-0238">DNA-binding</keyword>
<dbReference type="PANTHER" id="PTHR30427:SF1">
    <property type="entry name" value="TRANSCRIPTIONAL ACTIVATOR PROTEIN LYSR"/>
    <property type="match status" value="1"/>
</dbReference>
<dbReference type="Gene3D" id="3.40.190.290">
    <property type="match status" value="1"/>
</dbReference>
<dbReference type="PANTHER" id="PTHR30427">
    <property type="entry name" value="TRANSCRIPTIONAL ACTIVATOR PROTEIN LYSR"/>
    <property type="match status" value="1"/>
</dbReference>
<dbReference type="GO" id="GO:0010628">
    <property type="term" value="P:positive regulation of gene expression"/>
    <property type="evidence" value="ECO:0007669"/>
    <property type="project" value="TreeGrafter"/>
</dbReference>
<sequence length="301" mass="33778">MINLRQIEAFRAVMIHKTVTRAAQTLYISQPAVSRLIADLEYYIGFELFLRHKGRLVPTPEALAFYEEVERSFVGLERITETARDIREFRSGRLFICAMPALSISLLPDIVHRFSQRYPAVSISLQAHSSKRVVEWVSTQQCDVGFIGLSFEDPGVEERTMIEAPLKLVMLPNHPLAARQRVRASDLAGEPFISVGQFLDVRPDIDRVFAEAGIKRDLRLETQLSSVACEMVLAGAGISLIEPATAYSYVSRGLAVRDFEPSILFRYSALLPAFRPPSRLATEFIKAVEEALVRQLEGAKP</sequence>
<dbReference type="InterPro" id="IPR000847">
    <property type="entry name" value="LysR_HTH_N"/>
</dbReference>
<dbReference type="Pfam" id="PF00126">
    <property type="entry name" value="HTH_1"/>
    <property type="match status" value="1"/>
</dbReference>
<proteinExistence type="inferred from homology"/>
<dbReference type="PRINTS" id="PR00039">
    <property type="entry name" value="HTHLYSR"/>
</dbReference>